<dbReference type="GO" id="GO:0006635">
    <property type="term" value="P:fatty acid beta-oxidation"/>
    <property type="evidence" value="ECO:0007669"/>
    <property type="project" value="TreeGrafter"/>
</dbReference>
<comment type="caution">
    <text evidence="4">The sequence shown here is derived from an EMBL/GenBank/DDBJ whole genome shotgun (WGS) entry which is preliminary data.</text>
</comment>
<feature type="domain" description="3-hydroxyacyl-CoA dehydrogenase NAD binding" evidence="3">
    <location>
        <begin position="34"/>
        <end position="211"/>
    </location>
</feature>
<dbReference type="PROSITE" id="PS00067">
    <property type="entry name" value="3HCDH"/>
    <property type="match status" value="1"/>
</dbReference>
<dbReference type="Proteomes" id="UP000323886">
    <property type="component" value="Unassembled WGS sequence"/>
</dbReference>
<evidence type="ECO:0000259" key="3">
    <source>
        <dbReference type="Pfam" id="PF02737"/>
    </source>
</evidence>
<sequence length="394" mass="41932">MAWPARLSYDTAELEEFGRRADWAGGAAMINRRLAIVGAGTMGTGIAINAAQNGMHVVVIDATAAAAERAKRRAAEVYSRFVEKGRMSERERAAALSRFELGAGIGDVTRADLIIEAVFEDFAIKAPVFEEISRHAQPGALIATNTSALRVGRLAAHVADPGRFLGLHYFSPAEINPVVELVSAETTASETADLAQAFLQATRRVALRCKDSPGFALNRFFCPYTNEAARLLGEGAGTVGEIERAAEEAFGAAAGPFRVMNLIKPRINLGAIRNLAELGPFYAPAPKMVEVGEADASFEIDQPQAPVDESRHAAMVGRIRGAAFLSILQELDEDVAAPSAIDSGAKLAFKFAHPPCALMDTLGRATVEALIAPFLERYGLDMPASIALVGRLAD</sequence>
<dbReference type="SUPFAM" id="SSF51735">
    <property type="entry name" value="NAD(P)-binding Rossmann-fold domains"/>
    <property type="match status" value="1"/>
</dbReference>
<dbReference type="InterPro" id="IPR008927">
    <property type="entry name" value="6-PGluconate_DH-like_C_sf"/>
</dbReference>
<dbReference type="PANTHER" id="PTHR48075">
    <property type="entry name" value="3-HYDROXYACYL-COA DEHYDROGENASE FAMILY PROTEIN"/>
    <property type="match status" value="1"/>
</dbReference>
<dbReference type="AlphaFoldDB" id="A0A5M6HUS9"/>
<dbReference type="GO" id="GO:0070403">
    <property type="term" value="F:NAD+ binding"/>
    <property type="evidence" value="ECO:0007669"/>
    <property type="project" value="InterPro"/>
</dbReference>
<dbReference type="FunFam" id="3.40.50.720:FF:000009">
    <property type="entry name" value="Fatty oxidation complex, alpha subunit"/>
    <property type="match status" value="1"/>
</dbReference>
<dbReference type="InterPro" id="IPR006180">
    <property type="entry name" value="3-OHacyl-CoA_DH_CS"/>
</dbReference>
<gene>
    <name evidence="4" type="ORF">F1193_11745</name>
</gene>
<dbReference type="Pfam" id="PF00725">
    <property type="entry name" value="3HCDH"/>
    <property type="match status" value="1"/>
</dbReference>
<proteinExistence type="predicted"/>
<dbReference type="GO" id="GO:0008691">
    <property type="term" value="F:3-hydroxybutyryl-CoA dehydrogenase activity"/>
    <property type="evidence" value="ECO:0007669"/>
    <property type="project" value="TreeGrafter"/>
</dbReference>
<dbReference type="PANTHER" id="PTHR48075:SF5">
    <property type="entry name" value="3-HYDROXYBUTYRYL-COA DEHYDROGENASE"/>
    <property type="match status" value="1"/>
</dbReference>
<evidence type="ECO:0000256" key="1">
    <source>
        <dbReference type="ARBA" id="ARBA00023002"/>
    </source>
</evidence>
<reference evidence="4 5" key="1">
    <citation type="submission" date="2019-09" db="EMBL/GenBank/DDBJ databases">
        <title>Draft Whole-Genome sequence of Blastochloris sulfoviridis DSM 729.</title>
        <authorList>
            <person name="Meyer T.E."/>
            <person name="Kyndt J.A."/>
        </authorList>
    </citation>
    <scope>NUCLEOTIDE SEQUENCE [LARGE SCALE GENOMIC DNA]</scope>
    <source>
        <strain evidence="4 5">DSM 729</strain>
    </source>
</reference>
<evidence type="ECO:0000259" key="2">
    <source>
        <dbReference type="Pfam" id="PF00725"/>
    </source>
</evidence>
<feature type="domain" description="3-hydroxyacyl-CoA dehydrogenase C-terminal" evidence="2">
    <location>
        <begin position="214"/>
        <end position="285"/>
    </location>
</feature>
<dbReference type="InterPro" id="IPR006176">
    <property type="entry name" value="3-OHacyl-CoA_DH_NAD-bd"/>
</dbReference>
<organism evidence="4 5">
    <name type="scientific">Blastochloris sulfoviridis</name>
    <dbReference type="NCBI Taxonomy" id="50712"/>
    <lineage>
        <taxon>Bacteria</taxon>
        <taxon>Pseudomonadati</taxon>
        <taxon>Pseudomonadota</taxon>
        <taxon>Alphaproteobacteria</taxon>
        <taxon>Hyphomicrobiales</taxon>
        <taxon>Blastochloridaceae</taxon>
        <taxon>Blastochloris</taxon>
    </lineage>
</organism>
<dbReference type="Gene3D" id="1.10.1040.50">
    <property type="match status" value="1"/>
</dbReference>
<dbReference type="InterPro" id="IPR006108">
    <property type="entry name" value="3HC_DH_C"/>
</dbReference>
<keyword evidence="5" id="KW-1185">Reference proteome</keyword>
<evidence type="ECO:0000313" key="4">
    <source>
        <dbReference type="EMBL" id="KAA5599601.1"/>
    </source>
</evidence>
<accession>A0A5M6HUS9</accession>
<dbReference type="OrthoDB" id="9771883at2"/>
<keyword evidence="1" id="KW-0560">Oxidoreductase</keyword>
<dbReference type="Pfam" id="PF02737">
    <property type="entry name" value="3HCDH_N"/>
    <property type="match status" value="1"/>
</dbReference>
<dbReference type="Gene3D" id="3.40.50.720">
    <property type="entry name" value="NAD(P)-binding Rossmann-like Domain"/>
    <property type="match status" value="1"/>
</dbReference>
<protein>
    <submittedName>
        <fullName evidence="4">FAD-dependent oxidoreductase</fullName>
    </submittedName>
</protein>
<dbReference type="SUPFAM" id="SSF48179">
    <property type="entry name" value="6-phosphogluconate dehydrogenase C-terminal domain-like"/>
    <property type="match status" value="2"/>
</dbReference>
<name>A0A5M6HUS9_9HYPH</name>
<evidence type="ECO:0000313" key="5">
    <source>
        <dbReference type="Proteomes" id="UP000323886"/>
    </source>
</evidence>
<dbReference type="InterPro" id="IPR036291">
    <property type="entry name" value="NAD(P)-bd_dom_sf"/>
</dbReference>
<dbReference type="EMBL" id="VWPL01000020">
    <property type="protein sequence ID" value="KAA5599601.1"/>
    <property type="molecule type" value="Genomic_DNA"/>
</dbReference>
<dbReference type="RefSeq" id="WP_150097956.1">
    <property type="nucleotide sequence ID" value="NZ_VWPL01000020.1"/>
</dbReference>